<evidence type="ECO:0000256" key="4">
    <source>
        <dbReference type="ARBA" id="ARBA00023163"/>
    </source>
</evidence>
<protein>
    <recommendedName>
        <fullName evidence="8">BZIP domain-containing protein</fullName>
    </recommendedName>
</protein>
<evidence type="ECO:0000313" key="10">
    <source>
        <dbReference type="Proteomes" id="UP000095009"/>
    </source>
</evidence>
<feature type="region of interest" description="Disordered" evidence="7">
    <location>
        <begin position="243"/>
        <end position="305"/>
    </location>
</feature>
<evidence type="ECO:0000256" key="7">
    <source>
        <dbReference type="SAM" id="MobiDB-lite"/>
    </source>
</evidence>
<feature type="compositionally biased region" description="Basic and acidic residues" evidence="7">
    <location>
        <begin position="105"/>
        <end position="117"/>
    </location>
</feature>
<name>A0A1E3PK10_9ASCO</name>
<dbReference type="GO" id="GO:0005634">
    <property type="term" value="C:nucleus"/>
    <property type="evidence" value="ECO:0007669"/>
    <property type="project" value="UniProtKB-SubCell"/>
</dbReference>
<dbReference type="Proteomes" id="UP000095009">
    <property type="component" value="Unassembled WGS sequence"/>
</dbReference>
<dbReference type="PROSITE" id="PS00036">
    <property type="entry name" value="BZIP_BASIC"/>
    <property type="match status" value="1"/>
</dbReference>
<dbReference type="PANTHER" id="PTHR13044:SF14">
    <property type="entry name" value="CRYPTOCEPHAL, ISOFORM A"/>
    <property type="match status" value="1"/>
</dbReference>
<feature type="domain" description="BZIP" evidence="8">
    <location>
        <begin position="297"/>
        <end position="311"/>
    </location>
</feature>
<accession>A0A1E3PK10</accession>
<dbReference type="PANTHER" id="PTHR13044">
    <property type="entry name" value="ACTIVATING TRANSCRIPTION FACTOR ATF 4/5"/>
    <property type="match status" value="1"/>
</dbReference>
<dbReference type="OrthoDB" id="1939598at2759"/>
<evidence type="ECO:0000256" key="2">
    <source>
        <dbReference type="ARBA" id="ARBA00023015"/>
    </source>
</evidence>
<dbReference type="CDD" id="cd14705">
    <property type="entry name" value="bZIP_Zip1"/>
    <property type="match status" value="1"/>
</dbReference>
<evidence type="ECO:0000256" key="6">
    <source>
        <dbReference type="SAM" id="Coils"/>
    </source>
</evidence>
<dbReference type="AlphaFoldDB" id="A0A1E3PK10"/>
<evidence type="ECO:0000256" key="1">
    <source>
        <dbReference type="ARBA" id="ARBA00004123"/>
    </source>
</evidence>
<feature type="coiled-coil region" evidence="6">
    <location>
        <begin position="316"/>
        <end position="343"/>
    </location>
</feature>
<keyword evidence="2" id="KW-0805">Transcription regulation</keyword>
<feature type="region of interest" description="Disordered" evidence="7">
    <location>
        <begin position="105"/>
        <end position="231"/>
    </location>
</feature>
<dbReference type="InterPro" id="IPR046347">
    <property type="entry name" value="bZIP_sf"/>
</dbReference>
<feature type="compositionally biased region" description="Low complexity" evidence="7">
    <location>
        <begin position="118"/>
        <end position="127"/>
    </location>
</feature>
<gene>
    <name evidence="9" type="ORF">NADFUDRAFT_50962</name>
</gene>
<keyword evidence="6" id="KW-0175">Coiled coil</keyword>
<feature type="compositionally biased region" description="Low complexity" evidence="7">
    <location>
        <begin position="212"/>
        <end position="228"/>
    </location>
</feature>
<evidence type="ECO:0000259" key="8">
    <source>
        <dbReference type="PROSITE" id="PS00036"/>
    </source>
</evidence>
<dbReference type="STRING" id="857566.A0A1E3PK10"/>
<dbReference type="Pfam" id="PF07716">
    <property type="entry name" value="bZIP_2"/>
    <property type="match status" value="1"/>
</dbReference>
<keyword evidence="3" id="KW-0238">DNA-binding</keyword>
<keyword evidence="4" id="KW-0804">Transcription</keyword>
<evidence type="ECO:0000256" key="3">
    <source>
        <dbReference type="ARBA" id="ARBA00023125"/>
    </source>
</evidence>
<dbReference type="InterPro" id="IPR004827">
    <property type="entry name" value="bZIP"/>
</dbReference>
<evidence type="ECO:0000313" key="9">
    <source>
        <dbReference type="EMBL" id="ODQ65678.1"/>
    </source>
</evidence>
<feature type="compositionally biased region" description="Basic and acidic residues" evidence="7">
    <location>
        <begin position="267"/>
        <end position="285"/>
    </location>
</feature>
<sequence length="364" mass="41348">MSQRRRFNVSEYISTLNAVDEPDPSSTPSSSSNPQTDDLAAFSNTNFFDFDLGCSTDLATTVDQLFLEQEQLINNSKDYNSELVKLDLFETGNYIDNFITANHHDLGSTWRDSKNKYDSSSSSGSNNTHFHHHDSDVQAESMPAQDPRNPRTQMVTKTSQTHQSYTWSIPRQSVSSTNSTPSSKKAHSGASQIKDGAASSPSQPPHQTSLIPNHNQEQPQTQQKNQENISYSPSLSYKAKATLTLNDNLPKERGTETETGPTTWSDTRAETEDTPRQPEQARSRSQDQNLTTLEEEKRRRNTAASARFRIRKRLKQEQMEKQAKELRLKADTLELKTRQLELENIWLKSLVMNKQLPPNERREN</sequence>
<feature type="compositionally biased region" description="Polar residues" evidence="7">
    <location>
        <begin position="150"/>
        <end position="172"/>
    </location>
</feature>
<keyword evidence="5" id="KW-0539">Nucleus</keyword>
<dbReference type="GO" id="GO:0000977">
    <property type="term" value="F:RNA polymerase II transcription regulatory region sequence-specific DNA binding"/>
    <property type="evidence" value="ECO:0007669"/>
    <property type="project" value="TreeGrafter"/>
</dbReference>
<evidence type="ECO:0000256" key="5">
    <source>
        <dbReference type="ARBA" id="ARBA00023242"/>
    </source>
</evidence>
<feature type="compositionally biased region" description="Low complexity" evidence="7">
    <location>
        <begin position="24"/>
        <end position="38"/>
    </location>
</feature>
<dbReference type="SUPFAM" id="SSF57959">
    <property type="entry name" value="Leucine zipper domain"/>
    <property type="match status" value="1"/>
</dbReference>
<organism evidence="9 10">
    <name type="scientific">Nadsonia fulvescens var. elongata DSM 6958</name>
    <dbReference type="NCBI Taxonomy" id="857566"/>
    <lineage>
        <taxon>Eukaryota</taxon>
        <taxon>Fungi</taxon>
        <taxon>Dikarya</taxon>
        <taxon>Ascomycota</taxon>
        <taxon>Saccharomycotina</taxon>
        <taxon>Dipodascomycetes</taxon>
        <taxon>Dipodascales</taxon>
        <taxon>Dipodascales incertae sedis</taxon>
        <taxon>Nadsonia</taxon>
    </lineage>
</organism>
<comment type="subcellular location">
    <subcellularLocation>
        <location evidence="1">Nucleus</location>
    </subcellularLocation>
</comment>
<feature type="compositionally biased region" description="Low complexity" evidence="7">
    <location>
        <begin position="173"/>
        <end position="183"/>
    </location>
</feature>
<feature type="compositionally biased region" description="Polar residues" evidence="7">
    <location>
        <begin position="199"/>
        <end position="211"/>
    </location>
</feature>
<dbReference type="Gene3D" id="1.20.5.170">
    <property type="match status" value="1"/>
</dbReference>
<feature type="region of interest" description="Disordered" evidence="7">
    <location>
        <begin position="17"/>
        <end position="38"/>
    </location>
</feature>
<dbReference type="EMBL" id="KV454409">
    <property type="protein sequence ID" value="ODQ65678.1"/>
    <property type="molecule type" value="Genomic_DNA"/>
</dbReference>
<keyword evidence="10" id="KW-1185">Reference proteome</keyword>
<reference evidence="9 10" key="1">
    <citation type="journal article" date="2016" name="Proc. Natl. Acad. Sci. U.S.A.">
        <title>Comparative genomics of biotechnologically important yeasts.</title>
        <authorList>
            <person name="Riley R."/>
            <person name="Haridas S."/>
            <person name="Wolfe K.H."/>
            <person name="Lopes M.R."/>
            <person name="Hittinger C.T."/>
            <person name="Goeker M."/>
            <person name="Salamov A.A."/>
            <person name="Wisecaver J.H."/>
            <person name="Long T.M."/>
            <person name="Calvey C.H."/>
            <person name="Aerts A.L."/>
            <person name="Barry K.W."/>
            <person name="Choi C."/>
            <person name="Clum A."/>
            <person name="Coughlan A.Y."/>
            <person name="Deshpande S."/>
            <person name="Douglass A.P."/>
            <person name="Hanson S.J."/>
            <person name="Klenk H.-P."/>
            <person name="LaButti K.M."/>
            <person name="Lapidus A."/>
            <person name="Lindquist E.A."/>
            <person name="Lipzen A.M."/>
            <person name="Meier-Kolthoff J.P."/>
            <person name="Ohm R.A."/>
            <person name="Otillar R.P."/>
            <person name="Pangilinan J.L."/>
            <person name="Peng Y."/>
            <person name="Rokas A."/>
            <person name="Rosa C.A."/>
            <person name="Scheuner C."/>
            <person name="Sibirny A.A."/>
            <person name="Slot J.C."/>
            <person name="Stielow J.B."/>
            <person name="Sun H."/>
            <person name="Kurtzman C.P."/>
            <person name="Blackwell M."/>
            <person name="Grigoriev I.V."/>
            <person name="Jeffries T.W."/>
        </authorList>
    </citation>
    <scope>NUCLEOTIDE SEQUENCE [LARGE SCALE GENOMIC DNA]</scope>
    <source>
        <strain evidence="9 10">DSM 6958</strain>
    </source>
</reference>
<dbReference type="GO" id="GO:0001228">
    <property type="term" value="F:DNA-binding transcription activator activity, RNA polymerase II-specific"/>
    <property type="evidence" value="ECO:0007669"/>
    <property type="project" value="TreeGrafter"/>
</dbReference>
<proteinExistence type="predicted"/>